<keyword evidence="2" id="KW-1185">Reference proteome</keyword>
<dbReference type="Pfam" id="PF07949">
    <property type="entry name" value="YbbR"/>
    <property type="match status" value="1"/>
</dbReference>
<reference evidence="1" key="1">
    <citation type="submission" date="2020-08" db="EMBL/GenBank/DDBJ databases">
        <title>Lewinella bacteria from marine environments.</title>
        <authorList>
            <person name="Zhong Y."/>
        </authorList>
    </citation>
    <scope>NUCLEOTIDE SEQUENCE</scope>
    <source>
        <strain evidence="1">KCTC 42187</strain>
    </source>
</reference>
<dbReference type="RefSeq" id="WP_187467282.1">
    <property type="nucleotide sequence ID" value="NZ_JACSIT010000120.1"/>
</dbReference>
<proteinExistence type="predicted"/>
<evidence type="ECO:0000313" key="1">
    <source>
        <dbReference type="EMBL" id="MBC6995236.1"/>
    </source>
</evidence>
<dbReference type="AlphaFoldDB" id="A0A923PP54"/>
<gene>
    <name evidence="1" type="ORF">H9S92_13740</name>
</gene>
<protein>
    <submittedName>
        <fullName evidence="1">YbbR-like domain-containing protein</fullName>
    </submittedName>
</protein>
<organism evidence="1 2">
    <name type="scientific">Neolewinella lacunae</name>
    <dbReference type="NCBI Taxonomy" id="1517758"/>
    <lineage>
        <taxon>Bacteria</taxon>
        <taxon>Pseudomonadati</taxon>
        <taxon>Bacteroidota</taxon>
        <taxon>Saprospiria</taxon>
        <taxon>Saprospirales</taxon>
        <taxon>Lewinellaceae</taxon>
        <taxon>Neolewinella</taxon>
    </lineage>
</organism>
<dbReference type="Gene3D" id="2.170.120.40">
    <property type="entry name" value="YbbR-like domain"/>
    <property type="match status" value="1"/>
</dbReference>
<comment type="caution">
    <text evidence="1">The sequence shown here is derived from an EMBL/GenBank/DDBJ whole genome shotgun (WGS) entry which is preliminary data.</text>
</comment>
<dbReference type="PANTHER" id="PTHR37804:SF1">
    <property type="entry name" value="CDAA REGULATORY PROTEIN CDAR"/>
    <property type="match status" value="1"/>
</dbReference>
<dbReference type="InterPro" id="IPR053154">
    <property type="entry name" value="c-di-AMP_regulator"/>
</dbReference>
<name>A0A923PP54_9BACT</name>
<sequence length="312" mass="34744">MAAEDRNILAICLTAAFVFWLILNLSENYEITREVEISYQVDPERALVGQVPTRMNVRVAGSGWSLIWESLRMGTIPLTIEVGSAESLRLTGNEISLEVNRRLSSNDLHTNELDFEPLVLLTTPREGKRVPIVSNIRSRFAPGYLATAPPVFEPDSVTVSGAIDELESIEEWPTEELELRQVDGDIRRSVRLQPPGPGLTLTREEVNYALEVEPFIERTLTVPVTVVNASPTDSFRLNPSEVELRVSIPQGAYEAVGPEDFLLEADLARVRKGSGGNQVLLTLTRQPDAVISVFFTPLSVEYYLLGKTRVRE</sequence>
<evidence type="ECO:0000313" key="2">
    <source>
        <dbReference type="Proteomes" id="UP000650081"/>
    </source>
</evidence>
<accession>A0A923PP54</accession>
<dbReference type="PANTHER" id="PTHR37804">
    <property type="entry name" value="CDAA REGULATORY PROTEIN CDAR"/>
    <property type="match status" value="1"/>
</dbReference>
<dbReference type="EMBL" id="JACSIT010000120">
    <property type="protein sequence ID" value="MBC6995236.1"/>
    <property type="molecule type" value="Genomic_DNA"/>
</dbReference>
<dbReference type="InterPro" id="IPR012505">
    <property type="entry name" value="YbbR"/>
</dbReference>
<dbReference type="Proteomes" id="UP000650081">
    <property type="component" value="Unassembled WGS sequence"/>
</dbReference>